<dbReference type="InterPro" id="IPR001841">
    <property type="entry name" value="Znf_RING"/>
</dbReference>
<keyword evidence="4" id="KW-0862">Zinc</keyword>
<keyword evidence="1" id="KW-0479">Metal-binding</keyword>
<reference evidence="8 9" key="1">
    <citation type="journal article" date="2019" name="Sci. Data">
        <title>Hybrid genome assembly and annotation of Danionella translucida.</title>
        <authorList>
            <person name="Kadobianskyi M."/>
            <person name="Schulze L."/>
            <person name="Schuelke M."/>
            <person name="Judkewitz B."/>
        </authorList>
    </citation>
    <scope>NUCLEOTIDE SEQUENCE [LARGE SCALE GENOMIC DNA]</scope>
    <source>
        <strain evidence="8 9">Bolton</strain>
    </source>
</reference>
<evidence type="ECO:0000256" key="3">
    <source>
        <dbReference type="ARBA" id="ARBA00022771"/>
    </source>
</evidence>
<dbReference type="PROSITE" id="PS51065">
    <property type="entry name" value="NHR"/>
    <property type="match status" value="1"/>
</dbReference>
<evidence type="ECO:0000313" key="9">
    <source>
        <dbReference type="Proteomes" id="UP000316079"/>
    </source>
</evidence>
<evidence type="ECO:0000259" key="7">
    <source>
        <dbReference type="PROSITE" id="PS51065"/>
    </source>
</evidence>
<dbReference type="OrthoDB" id="6078042at2759"/>
<dbReference type="Gene3D" id="2.60.120.920">
    <property type="match status" value="1"/>
</dbReference>
<dbReference type="PANTHER" id="PTHR12429:SF36">
    <property type="entry name" value="E3 UBIQUITIN-PROTEIN LIGASE NEURL3"/>
    <property type="match status" value="1"/>
</dbReference>
<evidence type="ECO:0000256" key="1">
    <source>
        <dbReference type="ARBA" id="ARBA00022723"/>
    </source>
</evidence>
<dbReference type="PANTHER" id="PTHR12429">
    <property type="entry name" value="NEURALIZED"/>
    <property type="match status" value="1"/>
</dbReference>
<dbReference type="STRING" id="623744.A0A553N424"/>
<dbReference type="GO" id="GO:0070086">
    <property type="term" value="P:ubiquitin-dependent endocytosis"/>
    <property type="evidence" value="ECO:0007669"/>
    <property type="project" value="TreeGrafter"/>
</dbReference>
<evidence type="ECO:0000313" key="8">
    <source>
        <dbReference type="EMBL" id="TRY60187.1"/>
    </source>
</evidence>
<proteinExistence type="predicted"/>
<dbReference type="GO" id="GO:0008270">
    <property type="term" value="F:zinc ion binding"/>
    <property type="evidence" value="ECO:0007669"/>
    <property type="project" value="UniProtKB-KW"/>
</dbReference>
<keyword evidence="9" id="KW-1185">Reference proteome</keyword>
<dbReference type="AlphaFoldDB" id="A0A553N424"/>
<accession>A0A553N424</accession>
<keyword evidence="2" id="KW-0677">Repeat</keyword>
<dbReference type="Proteomes" id="UP000316079">
    <property type="component" value="Unassembled WGS sequence"/>
</dbReference>
<sequence>EAQRLIHTCENYNKQRAFLSEENTCTCHMQGSLKAISFHPLVKGRLITLSEGGRRVTRDKSSFCNGLTFSARPVRREERVCLRIHQSVGHWRGSLRVGFTHVSPEQTTLPPLAIPDLTRCPLYAAVVVPDAFCGPDSEIHFWLKRDGRVRVKSSDGRKYSESSALNARCPVWAIIDVYGQTTAVTMLGSKKKNWMLRRKSCPAPTHIRQSEDEDAPDADGEDCVVCFNEEANCLLSCGHKCVCVPCAMKVCLMFGTCPLCRKPLTSFHPDDNPS</sequence>
<dbReference type="Gene3D" id="3.30.40.10">
    <property type="entry name" value="Zinc/RING finger domain, C3HC4 (zinc finger)"/>
    <property type="match status" value="1"/>
</dbReference>
<feature type="domain" description="RING-type" evidence="6">
    <location>
        <begin position="223"/>
        <end position="261"/>
    </location>
</feature>
<dbReference type="SMART" id="SM00588">
    <property type="entry name" value="NEUZ"/>
    <property type="match status" value="1"/>
</dbReference>
<dbReference type="InterPro" id="IPR037962">
    <property type="entry name" value="Neuralized"/>
</dbReference>
<feature type="non-terminal residue" evidence="8">
    <location>
        <position position="1"/>
    </location>
</feature>
<dbReference type="InterPro" id="IPR013083">
    <property type="entry name" value="Znf_RING/FYVE/PHD"/>
</dbReference>
<keyword evidence="3 5" id="KW-0863">Zinc-finger</keyword>
<comment type="caution">
    <text evidence="8">The sequence shown here is derived from an EMBL/GenBank/DDBJ whole genome shotgun (WGS) entry which is preliminary data.</text>
</comment>
<dbReference type="GO" id="GO:0061630">
    <property type="term" value="F:ubiquitin protein ligase activity"/>
    <property type="evidence" value="ECO:0007669"/>
    <property type="project" value="TreeGrafter"/>
</dbReference>
<dbReference type="FunFam" id="2.60.120.920:FF:000005">
    <property type="entry name" value="Putative E3 ubiquitin-protein ligase NEURL1B"/>
    <property type="match status" value="1"/>
</dbReference>
<dbReference type="EMBL" id="SRMA01027074">
    <property type="protein sequence ID" value="TRY60187.1"/>
    <property type="molecule type" value="Genomic_DNA"/>
</dbReference>
<dbReference type="InterPro" id="IPR043136">
    <property type="entry name" value="B30.2/SPRY_sf"/>
</dbReference>
<protein>
    <recommendedName>
        <fullName evidence="10">RING-type domain-containing protein</fullName>
    </recommendedName>
</protein>
<evidence type="ECO:0008006" key="10">
    <source>
        <dbReference type="Google" id="ProtNLM"/>
    </source>
</evidence>
<dbReference type="PROSITE" id="PS50089">
    <property type="entry name" value="ZF_RING_2"/>
    <property type="match status" value="1"/>
</dbReference>
<evidence type="ECO:0000259" key="6">
    <source>
        <dbReference type="PROSITE" id="PS50089"/>
    </source>
</evidence>
<evidence type="ECO:0000256" key="5">
    <source>
        <dbReference type="PROSITE-ProRule" id="PRU00175"/>
    </source>
</evidence>
<gene>
    <name evidence="8" type="ORF">DNTS_003797</name>
</gene>
<dbReference type="Pfam" id="PF13920">
    <property type="entry name" value="zf-C3HC4_3"/>
    <property type="match status" value="1"/>
</dbReference>
<dbReference type="GO" id="GO:0005769">
    <property type="term" value="C:early endosome"/>
    <property type="evidence" value="ECO:0007669"/>
    <property type="project" value="TreeGrafter"/>
</dbReference>
<evidence type="ECO:0000256" key="2">
    <source>
        <dbReference type="ARBA" id="ARBA00022737"/>
    </source>
</evidence>
<feature type="domain" description="NHR" evidence="7">
    <location>
        <begin position="35"/>
        <end position="189"/>
    </location>
</feature>
<name>A0A553N424_9TELE</name>
<dbReference type="Pfam" id="PF07177">
    <property type="entry name" value="Neuralized"/>
    <property type="match status" value="1"/>
</dbReference>
<organism evidence="8 9">
    <name type="scientific">Danionella cerebrum</name>
    <dbReference type="NCBI Taxonomy" id="2873325"/>
    <lineage>
        <taxon>Eukaryota</taxon>
        <taxon>Metazoa</taxon>
        <taxon>Chordata</taxon>
        <taxon>Craniata</taxon>
        <taxon>Vertebrata</taxon>
        <taxon>Euteleostomi</taxon>
        <taxon>Actinopterygii</taxon>
        <taxon>Neopterygii</taxon>
        <taxon>Teleostei</taxon>
        <taxon>Ostariophysi</taxon>
        <taxon>Cypriniformes</taxon>
        <taxon>Danionidae</taxon>
        <taxon>Danioninae</taxon>
        <taxon>Danionella</taxon>
    </lineage>
</organism>
<evidence type="ECO:0000256" key="4">
    <source>
        <dbReference type="ARBA" id="ARBA00022833"/>
    </source>
</evidence>
<dbReference type="InterPro" id="IPR006573">
    <property type="entry name" value="NHR_dom"/>
</dbReference>